<reference evidence="1" key="1">
    <citation type="submission" date="2020-07" db="EMBL/GenBank/DDBJ databases">
        <title>Vallitalea pronyensis genome.</title>
        <authorList>
            <person name="Postec A."/>
        </authorList>
    </citation>
    <scope>NUCLEOTIDE SEQUENCE</scope>
    <source>
        <strain evidence="1">FatNI3</strain>
    </source>
</reference>
<keyword evidence="2" id="KW-1185">Reference proteome</keyword>
<accession>A0A8J8MLT1</accession>
<evidence type="ECO:0008006" key="3">
    <source>
        <dbReference type="Google" id="ProtNLM"/>
    </source>
</evidence>
<organism evidence="1 2">
    <name type="scientific">Vallitalea pronyensis</name>
    <dbReference type="NCBI Taxonomy" id="1348613"/>
    <lineage>
        <taxon>Bacteria</taxon>
        <taxon>Bacillati</taxon>
        <taxon>Bacillota</taxon>
        <taxon>Clostridia</taxon>
        <taxon>Lachnospirales</taxon>
        <taxon>Vallitaleaceae</taxon>
        <taxon>Vallitalea</taxon>
    </lineage>
</organism>
<gene>
    <name evidence="1" type="ORF">HZI73_16825</name>
</gene>
<name>A0A8J8MLT1_9FIRM</name>
<protein>
    <recommendedName>
        <fullName evidence="3">Apea-like HEPN domain-containing protein</fullName>
    </recommendedName>
</protein>
<dbReference type="RefSeq" id="WP_212694543.1">
    <property type="nucleotide sequence ID" value="NZ_CP058649.1"/>
</dbReference>
<dbReference type="EMBL" id="CP058649">
    <property type="protein sequence ID" value="QUI23856.1"/>
    <property type="molecule type" value="Genomic_DNA"/>
</dbReference>
<dbReference type="AlphaFoldDB" id="A0A8J8MLT1"/>
<sequence length="216" mass="25355">MKDSQLGLQATITAYAETSEIAETVAYVYFGHMIDVIAFENDIAISLFTRNGQGNRNAKYLTRRRLEKADFIESFEIARRLEVEEPKLLRAIGWYSKGKNTENTFDKFFSYWNVIEILGKAYHTQTARTQKGVKNMIYQSFLDYFGSENEWNIPNVWIDIMYQKRNEVVHGGQDNTVEAINNFSGMVPKLEEISHRLAKNIFESKYNRRDFEYFDF</sequence>
<evidence type="ECO:0000313" key="1">
    <source>
        <dbReference type="EMBL" id="QUI23856.1"/>
    </source>
</evidence>
<proteinExistence type="predicted"/>
<evidence type="ECO:0000313" key="2">
    <source>
        <dbReference type="Proteomes" id="UP000683246"/>
    </source>
</evidence>
<dbReference type="Proteomes" id="UP000683246">
    <property type="component" value="Chromosome"/>
</dbReference>
<dbReference type="KEGG" id="vpy:HZI73_16825"/>